<comment type="function">
    <text evidence="10">Catalyzes the transfer of an acyl group from acyl-phosphate (acyl-PO(4)) to glycerol-3-phosphate (G3P) to form lysophosphatidic acid (LPA). This enzyme utilizes acyl-phosphate as fatty acyl donor, but not acyl-CoA or acyl-ACP.</text>
</comment>
<sequence>MIIKVLLVLAVGYLLGNFSTGVVLSRKTKGFDIRDYGSKSAGTTNMLRVLGRASAALTLVGDMLKGIVAGLIGWWLLGDRMGALLGGVAAIVGHDFPVLLHFKGGKGIATSFGLLLMLYPIQSLIVLAVFIAVVALTRYVSVGSIACAVLYPIIVIATTPFDARVAALMVCVGVLAVFCHRANIRRLIEGKENRLDVSKLKGRKG</sequence>
<feature type="transmembrane region" description="Helical" evidence="10">
    <location>
        <begin position="108"/>
        <end position="132"/>
    </location>
</feature>
<dbReference type="NCBIfam" id="TIGR00023">
    <property type="entry name" value="glycerol-3-phosphate 1-O-acyltransferase PlsY"/>
    <property type="match status" value="1"/>
</dbReference>
<feature type="transmembrane region" description="Helical" evidence="10">
    <location>
        <begin position="165"/>
        <end position="184"/>
    </location>
</feature>
<dbReference type="GO" id="GO:0005886">
    <property type="term" value="C:plasma membrane"/>
    <property type="evidence" value="ECO:0007669"/>
    <property type="project" value="UniProtKB-SubCell"/>
</dbReference>
<protein>
    <recommendedName>
        <fullName evidence="10">Glycerol-3-phosphate acyltransferase</fullName>
    </recommendedName>
    <alternativeName>
        <fullName evidence="10">Acyl-PO4 G3P acyltransferase</fullName>
    </alternativeName>
    <alternativeName>
        <fullName evidence="10">Acyl-phosphate--glycerol-3-phosphate acyltransferase</fullName>
    </alternativeName>
    <alternativeName>
        <fullName evidence="10">G3P acyltransferase</fullName>
        <shortName evidence="10">GPAT</shortName>
        <ecNumber evidence="10">2.3.1.275</ecNumber>
    </alternativeName>
    <alternativeName>
        <fullName evidence="10">Lysophosphatidic acid synthase</fullName>
        <shortName evidence="10">LPA synthase</shortName>
    </alternativeName>
</protein>
<evidence type="ECO:0000256" key="7">
    <source>
        <dbReference type="ARBA" id="ARBA00023136"/>
    </source>
</evidence>
<comment type="caution">
    <text evidence="11">The sequence shown here is derived from an EMBL/GenBank/DDBJ whole genome shotgun (WGS) entry which is preliminary data.</text>
</comment>
<organism evidence="11 12">
    <name type="scientific">Candidatus Onthenecus intestinigallinarum</name>
    <dbReference type="NCBI Taxonomy" id="2840875"/>
    <lineage>
        <taxon>Bacteria</taxon>
        <taxon>Bacillati</taxon>
        <taxon>Bacillota</taxon>
        <taxon>Clostridia</taxon>
        <taxon>Eubacteriales</taxon>
        <taxon>Candidatus Onthenecus</taxon>
    </lineage>
</organism>
<dbReference type="SMART" id="SM01207">
    <property type="entry name" value="G3P_acyltransf"/>
    <property type="match status" value="1"/>
</dbReference>
<comment type="similarity">
    <text evidence="10">Belongs to the PlsY family.</text>
</comment>
<gene>
    <name evidence="10 11" type="primary">plsY</name>
    <name evidence="11" type="ORF">IAB73_09880</name>
</gene>
<dbReference type="Proteomes" id="UP000886887">
    <property type="component" value="Unassembled WGS sequence"/>
</dbReference>
<proteinExistence type="inferred from homology"/>
<reference evidence="11" key="2">
    <citation type="journal article" date="2021" name="PeerJ">
        <title>Extensive microbial diversity within the chicken gut microbiome revealed by metagenomics and culture.</title>
        <authorList>
            <person name="Gilroy R."/>
            <person name="Ravi A."/>
            <person name="Getino M."/>
            <person name="Pursley I."/>
            <person name="Horton D.L."/>
            <person name="Alikhan N.F."/>
            <person name="Baker D."/>
            <person name="Gharbi K."/>
            <person name="Hall N."/>
            <person name="Watson M."/>
            <person name="Adriaenssens E.M."/>
            <person name="Foster-Nyarko E."/>
            <person name="Jarju S."/>
            <person name="Secka A."/>
            <person name="Antonio M."/>
            <person name="Oren A."/>
            <person name="Chaudhuri R.R."/>
            <person name="La Ragione R."/>
            <person name="Hildebrand F."/>
            <person name="Pallen M.J."/>
        </authorList>
    </citation>
    <scope>NUCLEOTIDE SEQUENCE</scope>
    <source>
        <strain evidence="11">ChiSxjej2B14-6234</strain>
    </source>
</reference>
<evidence type="ECO:0000256" key="9">
    <source>
        <dbReference type="ARBA" id="ARBA00023264"/>
    </source>
</evidence>
<keyword evidence="6 10" id="KW-0443">Lipid metabolism</keyword>
<comment type="pathway">
    <text evidence="10">Lipid metabolism; phospholipid metabolism.</text>
</comment>
<dbReference type="InterPro" id="IPR003811">
    <property type="entry name" value="G3P_acylTferase_PlsY"/>
</dbReference>
<keyword evidence="11" id="KW-0012">Acyltransferase</keyword>
<feature type="transmembrane region" description="Helical" evidence="10">
    <location>
        <begin position="49"/>
        <end position="76"/>
    </location>
</feature>
<evidence type="ECO:0000256" key="2">
    <source>
        <dbReference type="ARBA" id="ARBA00022516"/>
    </source>
</evidence>
<dbReference type="PANTHER" id="PTHR30309:SF0">
    <property type="entry name" value="GLYCEROL-3-PHOSPHATE ACYLTRANSFERASE-RELATED"/>
    <property type="match status" value="1"/>
</dbReference>
<name>A0A9D1CRT2_9FIRM</name>
<dbReference type="GO" id="GO:0043772">
    <property type="term" value="F:acyl-phosphate glycerol-3-phosphate acyltransferase activity"/>
    <property type="evidence" value="ECO:0007669"/>
    <property type="project" value="UniProtKB-UniRule"/>
</dbReference>
<feature type="transmembrane region" description="Helical" evidence="10">
    <location>
        <begin position="83"/>
        <end position="102"/>
    </location>
</feature>
<evidence type="ECO:0000256" key="6">
    <source>
        <dbReference type="ARBA" id="ARBA00023098"/>
    </source>
</evidence>
<dbReference type="Pfam" id="PF02660">
    <property type="entry name" value="G3P_acyltransf"/>
    <property type="match status" value="1"/>
</dbReference>
<dbReference type="HAMAP" id="MF_01043">
    <property type="entry name" value="PlsY"/>
    <property type="match status" value="1"/>
</dbReference>
<keyword evidence="7 10" id="KW-0472">Membrane</keyword>
<evidence type="ECO:0000256" key="10">
    <source>
        <dbReference type="HAMAP-Rule" id="MF_01043"/>
    </source>
</evidence>
<keyword evidence="4 10" id="KW-0812">Transmembrane</keyword>
<keyword evidence="1 10" id="KW-1003">Cell membrane</keyword>
<keyword evidence="8 10" id="KW-0594">Phospholipid biosynthesis</keyword>
<evidence type="ECO:0000256" key="3">
    <source>
        <dbReference type="ARBA" id="ARBA00022679"/>
    </source>
</evidence>
<evidence type="ECO:0000256" key="8">
    <source>
        <dbReference type="ARBA" id="ARBA00023209"/>
    </source>
</evidence>
<evidence type="ECO:0000256" key="4">
    <source>
        <dbReference type="ARBA" id="ARBA00022692"/>
    </source>
</evidence>
<dbReference type="PANTHER" id="PTHR30309">
    <property type="entry name" value="INNER MEMBRANE PROTEIN YGIH"/>
    <property type="match status" value="1"/>
</dbReference>
<keyword evidence="2 10" id="KW-0444">Lipid biosynthesis</keyword>
<comment type="catalytic activity">
    <reaction evidence="10">
        <text>an acyl phosphate + sn-glycerol 3-phosphate = a 1-acyl-sn-glycero-3-phosphate + phosphate</text>
        <dbReference type="Rhea" id="RHEA:34075"/>
        <dbReference type="ChEBI" id="CHEBI:43474"/>
        <dbReference type="ChEBI" id="CHEBI:57597"/>
        <dbReference type="ChEBI" id="CHEBI:57970"/>
        <dbReference type="ChEBI" id="CHEBI:59918"/>
        <dbReference type="EC" id="2.3.1.275"/>
    </reaction>
</comment>
<evidence type="ECO:0000313" key="12">
    <source>
        <dbReference type="Proteomes" id="UP000886887"/>
    </source>
</evidence>
<dbReference type="EC" id="2.3.1.275" evidence="10"/>
<dbReference type="AlphaFoldDB" id="A0A9D1CRT2"/>
<dbReference type="EMBL" id="DVFJ01000036">
    <property type="protein sequence ID" value="HIQ72498.1"/>
    <property type="molecule type" value="Genomic_DNA"/>
</dbReference>
<feature type="transmembrane region" description="Helical" evidence="10">
    <location>
        <begin position="139"/>
        <end position="159"/>
    </location>
</feature>
<comment type="subunit">
    <text evidence="10">Probably interacts with PlsX.</text>
</comment>
<keyword evidence="5 10" id="KW-1133">Transmembrane helix</keyword>
<comment type="subcellular location">
    <subcellularLocation>
        <location evidence="10">Cell membrane</location>
        <topology evidence="10">Multi-pass membrane protein</topology>
    </subcellularLocation>
</comment>
<dbReference type="GO" id="GO:0008654">
    <property type="term" value="P:phospholipid biosynthetic process"/>
    <property type="evidence" value="ECO:0007669"/>
    <property type="project" value="UniProtKB-UniRule"/>
</dbReference>
<evidence type="ECO:0000256" key="1">
    <source>
        <dbReference type="ARBA" id="ARBA00022475"/>
    </source>
</evidence>
<reference evidence="11" key="1">
    <citation type="submission" date="2020-10" db="EMBL/GenBank/DDBJ databases">
        <authorList>
            <person name="Gilroy R."/>
        </authorList>
    </citation>
    <scope>NUCLEOTIDE SEQUENCE</scope>
    <source>
        <strain evidence="11">ChiSxjej2B14-6234</strain>
    </source>
</reference>
<keyword evidence="3 10" id="KW-0808">Transferase</keyword>
<evidence type="ECO:0000313" key="11">
    <source>
        <dbReference type="EMBL" id="HIQ72498.1"/>
    </source>
</evidence>
<keyword evidence="9 10" id="KW-1208">Phospholipid metabolism</keyword>
<accession>A0A9D1CRT2</accession>
<evidence type="ECO:0000256" key="5">
    <source>
        <dbReference type="ARBA" id="ARBA00022989"/>
    </source>
</evidence>